<protein>
    <submittedName>
        <fullName evidence="2">Uncharacterized protein</fullName>
    </submittedName>
</protein>
<feature type="compositionally biased region" description="Basic and acidic residues" evidence="1">
    <location>
        <begin position="1"/>
        <end position="11"/>
    </location>
</feature>
<accession>A0AA35PSZ6</accession>
<dbReference type="Proteomes" id="UP001178461">
    <property type="component" value="Chromosome W"/>
</dbReference>
<dbReference type="EMBL" id="OX395145">
    <property type="protein sequence ID" value="CAI5799359.1"/>
    <property type="molecule type" value="Genomic_DNA"/>
</dbReference>
<evidence type="ECO:0000256" key="1">
    <source>
        <dbReference type="SAM" id="MobiDB-lite"/>
    </source>
</evidence>
<evidence type="ECO:0000313" key="2">
    <source>
        <dbReference type="EMBL" id="CAI5799359.1"/>
    </source>
</evidence>
<organism evidence="2 3">
    <name type="scientific">Podarcis lilfordi</name>
    <name type="common">Lilford's wall lizard</name>
    <dbReference type="NCBI Taxonomy" id="74358"/>
    <lineage>
        <taxon>Eukaryota</taxon>
        <taxon>Metazoa</taxon>
        <taxon>Chordata</taxon>
        <taxon>Craniata</taxon>
        <taxon>Vertebrata</taxon>
        <taxon>Euteleostomi</taxon>
        <taxon>Lepidosauria</taxon>
        <taxon>Squamata</taxon>
        <taxon>Bifurcata</taxon>
        <taxon>Unidentata</taxon>
        <taxon>Episquamata</taxon>
        <taxon>Laterata</taxon>
        <taxon>Lacertibaenia</taxon>
        <taxon>Lacertidae</taxon>
        <taxon>Podarcis</taxon>
    </lineage>
</organism>
<feature type="region of interest" description="Disordered" evidence="1">
    <location>
        <begin position="1"/>
        <end position="25"/>
    </location>
</feature>
<dbReference type="AlphaFoldDB" id="A0AA35PSZ6"/>
<keyword evidence="3" id="KW-1185">Reference proteome</keyword>
<gene>
    <name evidence="2" type="ORF">PODLI_1B024738</name>
</gene>
<reference evidence="2" key="1">
    <citation type="submission" date="2022-12" db="EMBL/GenBank/DDBJ databases">
        <authorList>
            <person name="Alioto T."/>
            <person name="Alioto T."/>
            <person name="Gomez Garrido J."/>
        </authorList>
    </citation>
    <scope>NUCLEOTIDE SEQUENCE</scope>
</reference>
<evidence type="ECO:0000313" key="3">
    <source>
        <dbReference type="Proteomes" id="UP001178461"/>
    </source>
</evidence>
<proteinExistence type="predicted"/>
<sequence>MQNPLKDKKGTPEPPKGAAGGAGGGLSMEAVWQQNVVLQSQVEQLANKLDLQVKLLEAEKANKASKIVPLHLNKFDGDSQRYSSFQTEVLYMLELRKNDFRSDQE</sequence>
<name>A0AA35PSZ6_9SAUR</name>